<dbReference type="FunFam" id="3.40.605.10:FF:000001">
    <property type="entry name" value="Aldehyde dehydrogenase 1"/>
    <property type="match status" value="1"/>
</dbReference>
<dbReference type="SUPFAM" id="SSF53720">
    <property type="entry name" value="ALDH-like"/>
    <property type="match status" value="1"/>
</dbReference>
<accession>A0A0M6ZXV9</accession>
<dbReference type="STRING" id="388408.LAX5112_01417"/>
<proteinExistence type="inferred from homology"/>
<dbReference type="GO" id="GO:0004030">
    <property type="term" value="F:aldehyde dehydrogenase [NAD(P)+] activity"/>
    <property type="evidence" value="ECO:0007669"/>
    <property type="project" value="UniProtKB-EC"/>
</dbReference>
<dbReference type="InterPro" id="IPR016163">
    <property type="entry name" value="Ald_DH_C"/>
</dbReference>
<dbReference type="InterPro" id="IPR029510">
    <property type="entry name" value="Ald_DH_CS_GLU"/>
</dbReference>
<dbReference type="RefSeq" id="WP_055671248.1">
    <property type="nucleotide sequence ID" value="NZ_CXWD01000005.1"/>
</dbReference>
<keyword evidence="6" id="KW-1185">Reference proteome</keyword>
<evidence type="ECO:0000313" key="6">
    <source>
        <dbReference type="Proteomes" id="UP000053235"/>
    </source>
</evidence>
<feature type="domain" description="Aldehyde dehydrogenase" evidence="4">
    <location>
        <begin position="31"/>
        <end position="486"/>
    </location>
</feature>
<dbReference type="PROSITE" id="PS00687">
    <property type="entry name" value="ALDEHYDE_DEHYDR_GLU"/>
    <property type="match status" value="1"/>
</dbReference>
<reference evidence="6" key="1">
    <citation type="submission" date="2015-07" db="EMBL/GenBank/DDBJ databases">
        <authorList>
            <person name="Rodrigo-Torres Lidia"/>
            <person name="Arahal R.David."/>
        </authorList>
    </citation>
    <scope>NUCLEOTIDE SEQUENCE [LARGE SCALE GENOMIC DNA]</scope>
    <source>
        <strain evidence="6">CECT 5112</strain>
    </source>
</reference>
<dbReference type="InterPro" id="IPR015590">
    <property type="entry name" value="Aldehyde_DH_dom"/>
</dbReference>
<evidence type="ECO:0000256" key="3">
    <source>
        <dbReference type="RuleBase" id="RU003345"/>
    </source>
</evidence>
<dbReference type="Gene3D" id="3.40.309.10">
    <property type="entry name" value="Aldehyde Dehydrogenase, Chain A, domain 2"/>
    <property type="match status" value="1"/>
</dbReference>
<dbReference type="PROSITE" id="PS00070">
    <property type="entry name" value="ALDEHYDE_DEHYDR_CYS"/>
    <property type="match status" value="1"/>
</dbReference>
<dbReference type="Gene3D" id="3.40.605.10">
    <property type="entry name" value="Aldehyde Dehydrogenase, Chain A, domain 1"/>
    <property type="match status" value="1"/>
</dbReference>
<dbReference type="InterPro" id="IPR016160">
    <property type="entry name" value="Ald_DH_CS_CYS"/>
</dbReference>
<protein>
    <submittedName>
        <fullName evidence="5">Aldehyde dehydrogenase PuuC</fullName>
        <ecNumber evidence="5">1.2.1.5</ecNumber>
    </submittedName>
</protein>
<comment type="similarity">
    <text evidence="3">Belongs to the aldehyde dehydrogenase family.</text>
</comment>
<dbReference type="Proteomes" id="UP000053235">
    <property type="component" value="Unassembled WGS sequence"/>
</dbReference>
<dbReference type="Pfam" id="PF00171">
    <property type="entry name" value="Aldedh"/>
    <property type="match status" value="1"/>
</dbReference>
<dbReference type="EC" id="1.2.1.5" evidence="5"/>
<evidence type="ECO:0000256" key="1">
    <source>
        <dbReference type="ARBA" id="ARBA00023002"/>
    </source>
</evidence>
<dbReference type="PANTHER" id="PTHR11699">
    <property type="entry name" value="ALDEHYDE DEHYDROGENASE-RELATED"/>
    <property type="match status" value="1"/>
</dbReference>
<dbReference type="CDD" id="cd07112">
    <property type="entry name" value="ALDH_GABALDH-PuuC"/>
    <property type="match status" value="1"/>
</dbReference>
<dbReference type="EMBL" id="CXWD01000005">
    <property type="protein sequence ID" value="CTQ67529.1"/>
    <property type="molecule type" value="Genomic_DNA"/>
</dbReference>
<sequence length="499" mass="53884">MTDLLTRDEYKALATKLTLPVNAFIDGSYRPAQSGKTFSSVNPATGETLADIAACGSEDVDFAVIKAREAFEDGRWSKLPPGDRKDVLIRFAKLITRNRRELAVMESLDSGKTIFDCETVDVPETIHCLKWHAEAIDKIYDQVSPASDDHIAMIVREPVGVVGLVLPWNFPLLMLAWKIGPALAAGCSVIVKPAEETSLTALRLAELALEAGIPRGVFNVVPGTGPEVGEPLGRHMDVDMVSFTGSTETGRRFLHYAADSNLKEVVLEMGGKNPSVVLKDAENLDRVAAHVVNGAFWNMGENCSASSRLIVEEEIKDALMERILAHAREWTLGDPLDPEHRVGALVSSAHFQKVCSYLETDADVLMGGKSHDGAYVEPTVLEVDASSALAREEIFGPVLSVLTVRGFDEAIAMANATDYGLAASIFTSNTKKALRGARAIRAGTVTVNCFGEGDITTPFGGYKQSGFGGRDNSLSAHDQYTQLKTIWVDLSDDEDEAVG</sequence>
<evidence type="ECO:0000256" key="2">
    <source>
        <dbReference type="PROSITE-ProRule" id="PRU10007"/>
    </source>
</evidence>
<gene>
    <name evidence="5" type="primary">puuC</name>
    <name evidence="5" type="ORF">LAX5112_01417</name>
</gene>
<evidence type="ECO:0000313" key="5">
    <source>
        <dbReference type="EMBL" id="CTQ67529.1"/>
    </source>
</evidence>
<dbReference type="InterPro" id="IPR016161">
    <property type="entry name" value="Ald_DH/histidinol_DH"/>
</dbReference>
<dbReference type="OrthoDB" id="7827050at2"/>
<keyword evidence="1 3" id="KW-0560">Oxidoreductase</keyword>
<feature type="active site" evidence="2">
    <location>
        <position position="268"/>
    </location>
</feature>
<dbReference type="AlphaFoldDB" id="A0A0M6ZXV9"/>
<dbReference type="InterPro" id="IPR016162">
    <property type="entry name" value="Ald_DH_N"/>
</dbReference>
<evidence type="ECO:0000259" key="4">
    <source>
        <dbReference type="Pfam" id="PF00171"/>
    </source>
</evidence>
<name>A0A0M6ZXV9_9HYPH</name>
<organism evidence="5 6">
    <name type="scientific">Roseibium alexandrii</name>
    <dbReference type="NCBI Taxonomy" id="388408"/>
    <lineage>
        <taxon>Bacteria</taxon>
        <taxon>Pseudomonadati</taxon>
        <taxon>Pseudomonadota</taxon>
        <taxon>Alphaproteobacteria</taxon>
        <taxon>Hyphomicrobiales</taxon>
        <taxon>Stappiaceae</taxon>
        <taxon>Roseibium</taxon>
    </lineage>
</organism>